<dbReference type="EMBL" id="KQ947409">
    <property type="protein sequence ID" value="KUJ20658.1"/>
    <property type="molecule type" value="Genomic_DNA"/>
</dbReference>
<dbReference type="RefSeq" id="XP_018075013.1">
    <property type="nucleotide sequence ID" value="XM_018207610.1"/>
</dbReference>
<reference evidence="1 2" key="1">
    <citation type="submission" date="2015-10" db="EMBL/GenBank/DDBJ databases">
        <title>Full genome of DAOMC 229536 Phialocephala scopiformis, a fungal endophyte of spruce producing the potent anti-insectan compound rugulosin.</title>
        <authorList>
            <consortium name="DOE Joint Genome Institute"/>
            <person name="Walker A.K."/>
            <person name="Frasz S.L."/>
            <person name="Seifert K.A."/>
            <person name="Miller J.D."/>
            <person name="Mondo S.J."/>
            <person name="Labutti K."/>
            <person name="Lipzen A."/>
            <person name="Dockter R."/>
            <person name="Kennedy M."/>
            <person name="Grigoriev I.V."/>
            <person name="Spatafora J.W."/>
        </authorList>
    </citation>
    <scope>NUCLEOTIDE SEQUENCE [LARGE SCALE GENOMIC DNA]</scope>
    <source>
        <strain evidence="1 2">CBS 120377</strain>
    </source>
</reference>
<dbReference type="Proteomes" id="UP000070700">
    <property type="component" value="Unassembled WGS sequence"/>
</dbReference>
<accession>A0A194XKH1</accession>
<dbReference type="InParanoid" id="A0A194XKH1"/>
<proteinExistence type="predicted"/>
<gene>
    <name evidence="1" type="ORF">LY89DRAFT_451145</name>
</gene>
<sequence length="124" mass="14596">MVSSPDVHLFSLDKRHLFVQYCTREFKSLNKYYLGIYCKLMSGRKRGSHGYISILFLILCVHQDVLNWTMLLKYVGSDFVDHEQLHPYHATQIRRHQIRPLHTSSFPINNRTNTSNSRAFLAIL</sequence>
<dbReference type="KEGG" id="psco:LY89DRAFT_451145"/>
<name>A0A194XKH1_MOLSC</name>
<dbReference type="GeneID" id="28817336"/>
<dbReference type="AlphaFoldDB" id="A0A194XKH1"/>
<organism evidence="1 2">
    <name type="scientific">Mollisia scopiformis</name>
    <name type="common">Conifer needle endophyte fungus</name>
    <name type="synonym">Phialocephala scopiformis</name>
    <dbReference type="NCBI Taxonomy" id="149040"/>
    <lineage>
        <taxon>Eukaryota</taxon>
        <taxon>Fungi</taxon>
        <taxon>Dikarya</taxon>
        <taxon>Ascomycota</taxon>
        <taxon>Pezizomycotina</taxon>
        <taxon>Leotiomycetes</taxon>
        <taxon>Helotiales</taxon>
        <taxon>Mollisiaceae</taxon>
        <taxon>Mollisia</taxon>
    </lineage>
</organism>
<keyword evidence="2" id="KW-1185">Reference proteome</keyword>
<evidence type="ECO:0000313" key="1">
    <source>
        <dbReference type="EMBL" id="KUJ20658.1"/>
    </source>
</evidence>
<protein>
    <submittedName>
        <fullName evidence="1">Uncharacterized protein</fullName>
    </submittedName>
</protein>
<evidence type="ECO:0000313" key="2">
    <source>
        <dbReference type="Proteomes" id="UP000070700"/>
    </source>
</evidence>